<dbReference type="PROSITE" id="PS51372">
    <property type="entry name" value="PRD_2"/>
    <property type="match status" value="2"/>
</dbReference>
<feature type="domain" description="PRD" evidence="7">
    <location>
        <begin position="65"/>
        <end position="170"/>
    </location>
</feature>
<dbReference type="PANTHER" id="PTHR30185:SF15">
    <property type="entry name" value="CRYPTIC BETA-GLUCOSIDE BGL OPERON ANTITERMINATOR"/>
    <property type="match status" value="1"/>
</dbReference>
<keyword evidence="2" id="KW-0694">RNA-binding</keyword>
<keyword evidence="9" id="KW-1185">Reference proteome</keyword>
<sequence length="291" mass="33785">MRIKKVLNANTILAEDEEHQEYVFFGKGIGYGRKTGQNVEKDEINKVFIPIENSQIQEYIKLLESIPAVFLEITQSIVEKAEEELGSTLNSSVYFTLSDHLNFAIERQKNDVQIMNRVFWEIKNYYPKEFAVGVFALKILKKKLGVVLPEEEAANIAFHIINAQSSDYSNRKGMEYAKLVSGISDIVRYQLGIEFDKSDIHYQRFLTHLKFFVERFFEGKMIVEEDRAFFEQIATLYPKALTIAFNVKDYVELLHKTSITKEEVAYLTVHINRLMNSEVIDKSKIDNKNID</sequence>
<evidence type="ECO:0000256" key="4">
    <source>
        <dbReference type="ARBA" id="ARBA00023159"/>
    </source>
</evidence>
<keyword evidence="1" id="KW-0677">Repeat</keyword>
<dbReference type="SUPFAM" id="SSF50151">
    <property type="entry name" value="SacY-like RNA-binding domain"/>
    <property type="match status" value="1"/>
</dbReference>
<accession>A0ABU3EXG0</accession>
<dbReference type="Pfam" id="PF03123">
    <property type="entry name" value="CAT_RBD"/>
    <property type="match status" value="1"/>
</dbReference>
<dbReference type="Pfam" id="PF00874">
    <property type="entry name" value="PRD"/>
    <property type="match status" value="2"/>
</dbReference>
<evidence type="ECO:0000256" key="2">
    <source>
        <dbReference type="ARBA" id="ARBA00022884"/>
    </source>
</evidence>
<reference evidence="8 9" key="1">
    <citation type="submission" date="2023-03" db="EMBL/GenBank/DDBJ databases">
        <authorList>
            <person name="Shen W."/>
            <person name="Cai J."/>
        </authorList>
    </citation>
    <scope>NUCLEOTIDE SEQUENCE [LARGE SCALE GENOMIC DNA]</scope>
    <source>
        <strain evidence="8 9">D6-4</strain>
    </source>
</reference>
<dbReference type="InterPro" id="IPR036634">
    <property type="entry name" value="PRD_sf"/>
</dbReference>
<dbReference type="InterPro" id="IPR011608">
    <property type="entry name" value="PRD"/>
</dbReference>
<keyword evidence="3" id="KW-0805">Transcription regulation</keyword>
<name>A0ABU3EXG0_9ENTE</name>
<dbReference type="EMBL" id="JARPYI010000003">
    <property type="protein sequence ID" value="MDT2599562.1"/>
    <property type="molecule type" value="Genomic_DNA"/>
</dbReference>
<evidence type="ECO:0000259" key="7">
    <source>
        <dbReference type="PROSITE" id="PS51372"/>
    </source>
</evidence>
<comment type="similarity">
    <text evidence="6">Belongs to the transcriptional antiterminator BglG family.</text>
</comment>
<protein>
    <submittedName>
        <fullName evidence="8">PRD domain-containing protein</fullName>
    </submittedName>
</protein>
<evidence type="ECO:0000256" key="6">
    <source>
        <dbReference type="ARBA" id="ARBA00038510"/>
    </source>
</evidence>
<dbReference type="InterPro" id="IPR001550">
    <property type="entry name" value="Transcrpt_antitermin_CS"/>
</dbReference>
<evidence type="ECO:0000256" key="3">
    <source>
        <dbReference type="ARBA" id="ARBA00023015"/>
    </source>
</evidence>
<feature type="domain" description="PRD" evidence="7">
    <location>
        <begin position="171"/>
        <end position="281"/>
    </location>
</feature>
<dbReference type="SUPFAM" id="SSF63520">
    <property type="entry name" value="PTS-regulatory domain, PRD"/>
    <property type="match status" value="2"/>
</dbReference>
<evidence type="ECO:0000313" key="9">
    <source>
        <dbReference type="Proteomes" id="UP001252875"/>
    </source>
</evidence>
<dbReference type="InterPro" id="IPR036650">
    <property type="entry name" value="CAT_RNA-bd_dom_sf"/>
</dbReference>
<comment type="caution">
    <text evidence="8">The sequence shown here is derived from an EMBL/GenBank/DDBJ whole genome shotgun (WGS) entry which is preliminary data.</text>
</comment>
<dbReference type="Gene3D" id="1.10.1790.10">
    <property type="entry name" value="PRD domain"/>
    <property type="match status" value="2"/>
</dbReference>
<evidence type="ECO:0000313" key="8">
    <source>
        <dbReference type="EMBL" id="MDT2599562.1"/>
    </source>
</evidence>
<dbReference type="InterPro" id="IPR050661">
    <property type="entry name" value="BglG_antiterminators"/>
</dbReference>
<proteinExistence type="inferred from homology"/>
<keyword evidence="4" id="KW-0010">Activator</keyword>
<dbReference type="RefSeq" id="WP_311821830.1">
    <property type="nucleotide sequence ID" value="NZ_JARPYF010000002.1"/>
</dbReference>
<dbReference type="PANTHER" id="PTHR30185">
    <property type="entry name" value="CRYPTIC BETA-GLUCOSIDE BGL OPERON ANTITERMINATOR"/>
    <property type="match status" value="1"/>
</dbReference>
<gene>
    <name evidence="8" type="ORF">P7D85_07230</name>
</gene>
<evidence type="ECO:0000256" key="5">
    <source>
        <dbReference type="ARBA" id="ARBA00023163"/>
    </source>
</evidence>
<dbReference type="PROSITE" id="PS00654">
    <property type="entry name" value="PRD_1"/>
    <property type="match status" value="1"/>
</dbReference>
<evidence type="ECO:0000256" key="1">
    <source>
        <dbReference type="ARBA" id="ARBA00022737"/>
    </source>
</evidence>
<dbReference type="Proteomes" id="UP001252875">
    <property type="component" value="Unassembled WGS sequence"/>
</dbReference>
<dbReference type="Gene3D" id="2.30.24.10">
    <property type="entry name" value="CAT RNA-binding domain"/>
    <property type="match status" value="1"/>
</dbReference>
<keyword evidence="5" id="KW-0804">Transcription</keyword>
<organism evidence="8 9">
    <name type="scientific">Enterococcus hulanensis</name>
    <dbReference type="NCBI Taxonomy" id="2559929"/>
    <lineage>
        <taxon>Bacteria</taxon>
        <taxon>Bacillati</taxon>
        <taxon>Bacillota</taxon>
        <taxon>Bacilli</taxon>
        <taxon>Lactobacillales</taxon>
        <taxon>Enterococcaceae</taxon>
        <taxon>Enterococcus</taxon>
    </lineage>
</organism>
<dbReference type="SMART" id="SM01061">
    <property type="entry name" value="CAT_RBD"/>
    <property type="match status" value="1"/>
</dbReference>
<dbReference type="InterPro" id="IPR004341">
    <property type="entry name" value="CAT_RNA-bd_dom"/>
</dbReference>